<feature type="transmembrane region" description="Helical" evidence="7">
    <location>
        <begin position="258"/>
        <end position="282"/>
    </location>
</feature>
<evidence type="ECO:0000256" key="4">
    <source>
        <dbReference type="ARBA" id="ARBA00022989"/>
    </source>
</evidence>
<evidence type="ECO:0000259" key="9">
    <source>
        <dbReference type="Pfam" id="PF12704"/>
    </source>
</evidence>
<feature type="transmembrane region" description="Helical" evidence="7">
    <location>
        <begin position="303"/>
        <end position="336"/>
    </location>
</feature>
<protein>
    <submittedName>
        <fullName evidence="10">ABC-type transport system, involved in lipoprotein release, permease component</fullName>
    </submittedName>
</protein>
<dbReference type="InterPro" id="IPR025857">
    <property type="entry name" value="MacB_PCD"/>
</dbReference>
<feature type="domain" description="MacB-like periplasmic core" evidence="9">
    <location>
        <begin position="19"/>
        <end position="228"/>
    </location>
</feature>
<proteinExistence type="inferred from homology"/>
<accession>U7D617</accession>
<name>U7D617_9BACT</name>
<dbReference type="InterPro" id="IPR003838">
    <property type="entry name" value="ABC3_permease_C"/>
</dbReference>
<comment type="subcellular location">
    <subcellularLocation>
        <location evidence="1">Cell membrane</location>
        <topology evidence="1">Multi-pass membrane protein</topology>
    </subcellularLocation>
</comment>
<evidence type="ECO:0000256" key="6">
    <source>
        <dbReference type="ARBA" id="ARBA00038076"/>
    </source>
</evidence>
<dbReference type="PANTHER" id="PTHR30572:SF4">
    <property type="entry name" value="ABC TRANSPORTER PERMEASE YTRF"/>
    <property type="match status" value="1"/>
</dbReference>
<evidence type="ECO:0000259" key="8">
    <source>
        <dbReference type="Pfam" id="PF02687"/>
    </source>
</evidence>
<evidence type="ECO:0000313" key="11">
    <source>
        <dbReference type="Proteomes" id="UP000017148"/>
    </source>
</evidence>
<evidence type="ECO:0000256" key="1">
    <source>
        <dbReference type="ARBA" id="ARBA00004651"/>
    </source>
</evidence>
<dbReference type="Pfam" id="PF12704">
    <property type="entry name" value="MacB_PCD"/>
    <property type="match status" value="1"/>
</dbReference>
<feature type="transmembrane region" description="Helical" evidence="7">
    <location>
        <begin position="356"/>
        <end position="377"/>
    </location>
</feature>
<dbReference type="eggNOG" id="COG4591">
    <property type="taxonomic scope" value="Bacteria"/>
</dbReference>
<evidence type="ECO:0000256" key="7">
    <source>
        <dbReference type="SAM" id="Phobius"/>
    </source>
</evidence>
<dbReference type="GO" id="GO:0022857">
    <property type="term" value="F:transmembrane transporter activity"/>
    <property type="evidence" value="ECO:0007669"/>
    <property type="project" value="TreeGrafter"/>
</dbReference>
<dbReference type="RefSeq" id="WP_022637163.1">
    <property type="nucleotide sequence ID" value="NZ_ASJR01000014.1"/>
</dbReference>
<dbReference type="GO" id="GO:0005886">
    <property type="term" value="C:plasma membrane"/>
    <property type="evidence" value="ECO:0007669"/>
    <property type="project" value="UniProtKB-SubCell"/>
</dbReference>
<keyword evidence="11" id="KW-1185">Reference proteome</keyword>
<evidence type="ECO:0000256" key="3">
    <source>
        <dbReference type="ARBA" id="ARBA00022692"/>
    </source>
</evidence>
<evidence type="ECO:0000256" key="2">
    <source>
        <dbReference type="ARBA" id="ARBA00022475"/>
    </source>
</evidence>
<organism evidence="10 11">
    <name type="scientific">Chitinivibrio alkaliphilus ACht1</name>
    <dbReference type="NCBI Taxonomy" id="1313304"/>
    <lineage>
        <taxon>Bacteria</taxon>
        <taxon>Pseudomonadati</taxon>
        <taxon>Fibrobacterota</taxon>
        <taxon>Chitinivibrionia</taxon>
        <taxon>Chitinivibrionales</taxon>
        <taxon>Chitinivibrionaceae</taxon>
        <taxon>Chitinivibrio</taxon>
    </lineage>
</organism>
<keyword evidence="5 7" id="KW-0472">Membrane</keyword>
<dbReference type="Pfam" id="PF02687">
    <property type="entry name" value="FtsX"/>
    <property type="match status" value="1"/>
</dbReference>
<dbReference type="PANTHER" id="PTHR30572">
    <property type="entry name" value="MEMBRANE COMPONENT OF TRANSPORTER-RELATED"/>
    <property type="match status" value="1"/>
</dbReference>
<comment type="similarity">
    <text evidence="6">Belongs to the ABC-4 integral membrane protein family.</text>
</comment>
<dbReference type="STRING" id="1313304.CALK_1725"/>
<evidence type="ECO:0000313" key="10">
    <source>
        <dbReference type="EMBL" id="ERP31378.1"/>
    </source>
</evidence>
<dbReference type="EMBL" id="ASJR01000014">
    <property type="protein sequence ID" value="ERP31378.1"/>
    <property type="molecule type" value="Genomic_DNA"/>
</dbReference>
<comment type="caution">
    <text evidence="10">The sequence shown here is derived from an EMBL/GenBank/DDBJ whole genome shotgun (WGS) entry which is preliminary data.</text>
</comment>
<keyword evidence="10" id="KW-0449">Lipoprotein</keyword>
<sequence length="391" mass="42477">MNILHLALNNIRRSTMRAFLTALSVMVAAATLVVVLSVDRGYQESVQRDLVENTGVHLYLTKEGCPIEASSVIAQGGLSPLYVEEEIIPMVEETEGVSAILPFKLFAETLPDGSRTDIFMGITDAIHGLRPDWTLEEGGWFEDEKSVILGADMAQIENVSVGDQIYSEPFDMVFTVTGILERSYSQDDGIFFLPLETAQKMINREGRLSAIALKLHDIDRLQEISLELRGQLPEGYYVLGAKELSDGILGFFAATRTIMFVMVGVAFGVSVFGIINTMLMAVMERKREIAYLKCVGARRSDILKLITAETLLICLAGALAGIILGLVITPIAGSFLRTLLVAYVPAGSIVSPGLDIVLLSLVLSVSTGLLCALYPALKASSIVPMEVLRNE</sequence>
<keyword evidence="2" id="KW-1003">Cell membrane</keyword>
<dbReference type="AlphaFoldDB" id="U7D617"/>
<gene>
    <name evidence="10" type="ORF">CALK_1725</name>
</gene>
<dbReference type="Proteomes" id="UP000017148">
    <property type="component" value="Unassembled WGS sequence"/>
</dbReference>
<dbReference type="InterPro" id="IPR050250">
    <property type="entry name" value="Macrolide_Exporter_MacB"/>
</dbReference>
<reference evidence="10 11" key="1">
    <citation type="journal article" date="2013" name="Environ. Microbiol.">
        <title>Genome analysis of Chitinivibrio alkaliphilus gen. nov., sp. nov., a novel extremely haloalkaliphilic anaerobic chitinolytic bacterium from the candidate phylum Termite Group 3.</title>
        <authorList>
            <person name="Sorokin D.Y."/>
            <person name="Gumerov V.M."/>
            <person name="Rakitin A.L."/>
            <person name="Beletsky A.V."/>
            <person name="Damste J.S."/>
            <person name="Muyzer G."/>
            <person name="Mardanov A.V."/>
            <person name="Ravin N.V."/>
        </authorList>
    </citation>
    <scope>NUCLEOTIDE SEQUENCE [LARGE SCALE GENOMIC DNA]</scope>
    <source>
        <strain evidence="10 11">ACht1</strain>
    </source>
</reference>
<keyword evidence="4 7" id="KW-1133">Transmembrane helix</keyword>
<keyword evidence="3 7" id="KW-0812">Transmembrane</keyword>
<feature type="domain" description="ABC3 transporter permease C-terminal" evidence="8">
    <location>
        <begin position="261"/>
        <end position="382"/>
    </location>
</feature>
<evidence type="ECO:0000256" key="5">
    <source>
        <dbReference type="ARBA" id="ARBA00023136"/>
    </source>
</evidence>
<dbReference type="OrthoDB" id="9775474at2"/>